<evidence type="ECO:0000256" key="6">
    <source>
        <dbReference type="SAM" id="Phobius"/>
    </source>
</evidence>
<gene>
    <name evidence="8" type="ORF">A2663_00120</name>
</gene>
<reference evidence="8 9" key="1">
    <citation type="journal article" date="2016" name="Nat. Commun.">
        <title>Thousands of microbial genomes shed light on interconnected biogeochemical processes in an aquifer system.</title>
        <authorList>
            <person name="Anantharaman K."/>
            <person name="Brown C.T."/>
            <person name="Hug L.A."/>
            <person name="Sharon I."/>
            <person name="Castelle C.J."/>
            <person name="Probst A.J."/>
            <person name="Thomas B.C."/>
            <person name="Singh A."/>
            <person name="Wilkins M.J."/>
            <person name="Karaoz U."/>
            <person name="Brodie E.L."/>
            <person name="Williams K.H."/>
            <person name="Hubbard S.S."/>
            <person name="Banfield J.F."/>
        </authorList>
    </citation>
    <scope>NUCLEOTIDE SEQUENCE [LARGE SCALE GENOMIC DNA]</scope>
</reference>
<accession>A0A1G1Y366</accession>
<dbReference type="InterPro" id="IPR000620">
    <property type="entry name" value="EamA_dom"/>
</dbReference>
<dbReference type="EMBL" id="MHIF01000054">
    <property type="protein sequence ID" value="OGY46691.1"/>
    <property type="molecule type" value="Genomic_DNA"/>
</dbReference>
<comment type="caution">
    <text evidence="8">The sequence shown here is derived from an EMBL/GenBank/DDBJ whole genome shotgun (WGS) entry which is preliminary data.</text>
</comment>
<dbReference type="Pfam" id="PF00892">
    <property type="entry name" value="EamA"/>
    <property type="match status" value="2"/>
</dbReference>
<evidence type="ECO:0000313" key="9">
    <source>
        <dbReference type="Proteomes" id="UP000178432"/>
    </source>
</evidence>
<dbReference type="PANTHER" id="PTHR32322:SF18">
    <property type="entry name" value="S-ADENOSYLMETHIONINE_S-ADENOSYLHOMOCYSTEINE TRANSPORTER"/>
    <property type="match status" value="1"/>
</dbReference>
<dbReference type="PANTHER" id="PTHR32322">
    <property type="entry name" value="INNER MEMBRANE TRANSPORTER"/>
    <property type="match status" value="1"/>
</dbReference>
<dbReference type="SUPFAM" id="SSF103481">
    <property type="entry name" value="Multidrug resistance efflux transporter EmrE"/>
    <property type="match status" value="2"/>
</dbReference>
<evidence type="ECO:0000313" key="8">
    <source>
        <dbReference type="EMBL" id="OGY46691.1"/>
    </source>
</evidence>
<comment type="subcellular location">
    <subcellularLocation>
        <location evidence="1">Cell membrane</location>
        <topology evidence="1">Multi-pass membrane protein</topology>
    </subcellularLocation>
</comment>
<evidence type="ECO:0000256" key="4">
    <source>
        <dbReference type="ARBA" id="ARBA00022989"/>
    </source>
</evidence>
<evidence type="ECO:0000256" key="3">
    <source>
        <dbReference type="ARBA" id="ARBA00022692"/>
    </source>
</evidence>
<feature type="transmembrane region" description="Helical" evidence="6">
    <location>
        <begin position="48"/>
        <end position="65"/>
    </location>
</feature>
<dbReference type="AlphaFoldDB" id="A0A1G1Y366"/>
<evidence type="ECO:0000256" key="1">
    <source>
        <dbReference type="ARBA" id="ARBA00004651"/>
    </source>
</evidence>
<feature type="domain" description="EamA" evidence="7">
    <location>
        <begin position="10"/>
        <end position="144"/>
    </location>
</feature>
<protein>
    <recommendedName>
        <fullName evidence="7">EamA domain-containing protein</fullName>
    </recommendedName>
</protein>
<dbReference type="Proteomes" id="UP000178432">
    <property type="component" value="Unassembled WGS sequence"/>
</dbReference>
<feature type="domain" description="EamA" evidence="7">
    <location>
        <begin position="158"/>
        <end position="293"/>
    </location>
</feature>
<evidence type="ECO:0000259" key="7">
    <source>
        <dbReference type="Pfam" id="PF00892"/>
    </source>
</evidence>
<proteinExistence type="predicted"/>
<sequence>MNQELGIRNKAILLVLATAVISGFANFFNKFGMKASGFDPFQYTTLKNVLAALVLSLLVLTPWVFSRLKKLNKKDWLSLAIIGLIGGSVPFLLFFKGLSLTSAVSASFIHKTLFVWVAILAWPVLKEKVSKWQFIALGVLLSGNMIFEGFAGLSWSLAETLIFSATIMWAVETIIAKKVLANINSSVLAWGRMFFGALILIGFLSVTKDLPNLAAFNSVSIGWLALVSILLTGYVLTWYAALKKLPATVVACVLVLASPITAMLNAAFVTHKGLSADKILGLVFIGLAVILLSLKLKVQSSKLLLEKQN</sequence>
<evidence type="ECO:0000256" key="2">
    <source>
        <dbReference type="ARBA" id="ARBA00022475"/>
    </source>
</evidence>
<dbReference type="GO" id="GO:0005886">
    <property type="term" value="C:plasma membrane"/>
    <property type="evidence" value="ECO:0007669"/>
    <property type="project" value="UniProtKB-SubCell"/>
</dbReference>
<keyword evidence="4 6" id="KW-1133">Transmembrane helix</keyword>
<feature type="transmembrane region" description="Helical" evidence="6">
    <location>
        <begin position="247"/>
        <end position="267"/>
    </location>
</feature>
<keyword evidence="3 6" id="KW-0812">Transmembrane</keyword>
<evidence type="ECO:0000256" key="5">
    <source>
        <dbReference type="ARBA" id="ARBA00023136"/>
    </source>
</evidence>
<feature type="transmembrane region" description="Helical" evidence="6">
    <location>
        <begin position="77"/>
        <end position="95"/>
    </location>
</feature>
<keyword evidence="5 6" id="KW-0472">Membrane</keyword>
<feature type="transmembrane region" description="Helical" evidence="6">
    <location>
        <begin position="187"/>
        <end position="207"/>
    </location>
</feature>
<dbReference type="InterPro" id="IPR050638">
    <property type="entry name" value="AA-Vitamin_Transporters"/>
</dbReference>
<dbReference type="InterPro" id="IPR037185">
    <property type="entry name" value="EmrE-like"/>
</dbReference>
<feature type="transmembrane region" description="Helical" evidence="6">
    <location>
        <begin position="219"/>
        <end position="240"/>
    </location>
</feature>
<name>A0A1G1Y366_9BACT</name>
<feature type="transmembrane region" description="Helical" evidence="6">
    <location>
        <begin position="279"/>
        <end position="298"/>
    </location>
</feature>
<keyword evidence="2" id="KW-1003">Cell membrane</keyword>
<feature type="transmembrane region" description="Helical" evidence="6">
    <location>
        <begin position="12"/>
        <end position="28"/>
    </location>
</feature>
<feature type="transmembrane region" description="Helical" evidence="6">
    <location>
        <begin position="101"/>
        <end position="122"/>
    </location>
</feature>
<organism evidence="8 9">
    <name type="scientific">Candidatus Buchananbacteria bacterium RIFCSPHIGHO2_01_FULL_46_12</name>
    <dbReference type="NCBI Taxonomy" id="1797536"/>
    <lineage>
        <taxon>Bacteria</taxon>
        <taxon>Candidatus Buchananiibacteriota</taxon>
    </lineage>
</organism>